<dbReference type="SUPFAM" id="SSF55729">
    <property type="entry name" value="Acyl-CoA N-acyltransferases (Nat)"/>
    <property type="match status" value="1"/>
</dbReference>
<proteinExistence type="predicted"/>
<accession>E1IEK5</accession>
<name>E1IEK5_9CHLR</name>
<dbReference type="eggNOG" id="COG3375">
    <property type="taxonomic scope" value="Bacteria"/>
</dbReference>
<dbReference type="Gene3D" id="3.40.630.30">
    <property type="match status" value="1"/>
</dbReference>
<evidence type="ECO:0000259" key="1">
    <source>
        <dbReference type="PROSITE" id="PS51186"/>
    </source>
</evidence>
<evidence type="ECO:0000313" key="3">
    <source>
        <dbReference type="Proteomes" id="UP000054010"/>
    </source>
</evidence>
<dbReference type="PANTHER" id="PTHR41700">
    <property type="entry name" value="GCN5-RELATED N-ACETYLTRANSFERASE"/>
    <property type="match status" value="1"/>
</dbReference>
<dbReference type="STRING" id="765420.OSCT_1756"/>
<dbReference type="PROSITE" id="PS51186">
    <property type="entry name" value="GNAT"/>
    <property type="match status" value="1"/>
</dbReference>
<comment type="caution">
    <text evidence="2">The sequence shown here is derived from an EMBL/GenBank/DDBJ whole genome shotgun (WGS) entry which is preliminary data.</text>
</comment>
<dbReference type="InterPro" id="IPR000182">
    <property type="entry name" value="GNAT_dom"/>
</dbReference>
<sequence>MLRDCSMLSNPGVDRRVQMNNLEALCMIRQDLSPRASWHVDLIDHHAPSWPNELASLWHHLGAPHNPELLPDHFVQTTFVKMGGRVLRLRDERGLRGAALLFPRGTEGSRSSYTLRYTLARTDSDADASEPAHITPRLSEILGSQQIAPSITLHHPSRARSYYSTDQRIGEFSIGAPGPEEVAAIRAMHMQIWGTGPGGLYPDDLHSAEFGPATSLVARVGSRVVGFLLGFYRFGGLEGLERAGMDTSLCIESQVMGVDPGLRRAGLAATLKRAQASDALAKGIEVIHWTADPLQFANATLNFHKLRAVAGEFYPAYYPFKNQLNRVSASRFGITWMPNTAWGRAGMLEGPRRDRSLARFPDCAILNAGLTRLRTADGAAQIAIEIPADWTALQAEDLDASVAWRSLTDTIFAEVIGYTPGRYLIADVASAGNRHYLIGYRSELVLAGG</sequence>
<dbReference type="EMBL" id="ADVR01000053">
    <property type="protein sequence ID" value="EFO80397.1"/>
    <property type="molecule type" value="Genomic_DNA"/>
</dbReference>
<evidence type="ECO:0000313" key="2">
    <source>
        <dbReference type="EMBL" id="EFO80397.1"/>
    </source>
</evidence>
<organism evidence="2 3">
    <name type="scientific">Oscillochloris trichoides DG-6</name>
    <dbReference type="NCBI Taxonomy" id="765420"/>
    <lineage>
        <taxon>Bacteria</taxon>
        <taxon>Bacillati</taxon>
        <taxon>Chloroflexota</taxon>
        <taxon>Chloroflexia</taxon>
        <taxon>Chloroflexales</taxon>
        <taxon>Chloroflexineae</taxon>
        <taxon>Oscillochloridaceae</taxon>
        <taxon>Oscillochloris</taxon>
    </lineage>
</organism>
<feature type="domain" description="N-acetyltransferase" evidence="1">
    <location>
        <begin position="172"/>
        <end position="324"/>
    </location>
</feature>
<dbReference type="InterPro" id="IPR038764">
    <property type="entry name" value="GNAT_N_AcTrfase_prd"/>
</dbReference>
<dbReference type="Proteomes" id="UP000054010">
    <property type="component" value="Unassembled WGS sequence"/>
</dbReference>
<reference evidence="2 3" key="1">
    <citation type="journal article" date="2011" name="J. Bacteriol.">
        <title>Draft genome sequence of the anoxygenic filamentous phototrophic bacterium Oscillochloris trichoides subsp. DG-6.</title>
        <authorList>
            <person name="Kuznetsov B.B."/>
            <person name="Ivanovsky R.N."/>
            <person name="Keppen O.I."/>
            <person name="Sukhacheva M.V."/>
            <person name="Bumazhkin B.K."/>
            <person name="Patutina E.O."/>
            <person name="Beletsky A.V."/>
            <person name="Mardanov A.V."/>
            <person name="Baslerov R.V."/>
            <person name="Panteleeva A.N."/>
            <person name="Kolganova T.V."/>
            <person name="Ravin N.V."/>
            <person name="Skryabin K.G."/>
        </authorList>
    </citation>
    <scope>NUCLEOTIDE SEQUENCE [LARGE SCALE GENOMIC DNA]</scope>
    <source>
        <strain evidence="2 3">DG-6</strain>
    </source>
</reference>
<dbReference type="PANTHER" id="PTHR41700:SF1">
    <property type="entry name" value="N-ACETYLTRANSFERASE DOMAIN-CONTAINING PROTEIN"/>
    <property type="match status" value="1"/>
</dbReference>
<dbReference type="InterPro" id="IPR016181">
    <property type="entry name" value="Acyl_CoA_acyltransferase"/>
</dbReference>
<keyword evidence="3" id="KW-1185">Reference proteome</keyword>
<dbReference type="GO" id="GO:0016747">
    <property type="term" value="F:acyltransferase activity, transferring groups other than amino-acyl groups"/>
    <property type="evidence" value="ECO:0007669"/>
    <property type="project" value="InterPro"/>
</dbReference>
<gene>
    <name evidence="2" type="ORF">OSCT_1756</name>
</gene>
<protein>
    <submittedName>
        <fullName evidence="2">GCN5-related N-acetyltransferase</fullName>
    </submittedName>
</protein>
<dbReference type="AlphaFoldDB" id="E1IEK5"/>
<dbReference type="HOGENOM" id="CLU_609493_0_0_0"/>